<name>A0ABV0YTI2_9TELE</name>
<evidence type="ECO:0000313" key="1">
    <source>
        <dbReference type="EMBL" id="MEQ2297101.1"/>
    </source>
</evidence>
<protein>
    <submittedName>
        <fullName evidence="1">Uncharacterized protein</fullName>
    </submittedName>
</protein>
<comment type="caution">
    <text evidence="1">The sequence shown here is derived from an EMBL/GenBank/DDBJ whole genome shotgun (WGS) entry which is preliminary data.</text>
</comment>
<keyword evidence="2" id="KW-1185">Reference proteome</keyword>
<dbReference type="Proteomes" id="UP001469553">
    <property type="component" value="Unassembled WGS sequence"/>
</dbReference>
<evidence type="ECO:0000313" key="2">
    <source>
        <dbReference type="Proteomes" id="UP001469553"/>
    </source>
</evidence>
<gene>
    <name evidence="1" type="ORF">AMECASPLE_031253</name>
</gene>
<proteinExistence type="predicted"/>
<reference evidence="1 2" key="1">
    <citation type="submission" date="2021-06" db="EMBL/GenBank/DDBJ databases">
        <authorList>
            <person name="Palmer J.M."/>
        </authorList>
    </citation>
    <scope>NUCLEOTIDE SEQUENCE [LARGE SCALE GENOMIC DNA]</scope>
    <source>
        <strain evidence="1 2">AS_MEX2019</strain>
        <tissue evidence="1">Muscle</tissue>
    </source>
</reference>
<sequence>MTAPLASVIEITYVIHGHFQLALIIRKMGGSARHSPTRLRHRLTVTASHDNPPPHTPDLLLINRCSGCVLCLVVHEKRSI</sequence>
<dbReference type="EMBL" id="JAHRIP010041473">
    <property type="protein sequence ID" value="MEQ2297101.1"/>
    <property type="molecule type" value="Genomic_DNA"/>
</dbReference>
<accession>A0ABV0YTI2</accession>
<organism evidence="1 2">
    <name type="scientific">Ameca splendens</name>
    <dbReference type="NCBI Taxonomy" id="208324"/>
    <lineage>
        <taxon>Eukaryota</taxon>
        <taxon>Metazoa</taxon>
        <taxon>Chordata</taxon>
        <taxon>Craniata</taxon>
        <taxon>Vertebrata</taxon>
        <taxon>Euteleostomi</taxon>
        <taxon>Actinopterygii</taxon>
        <taxon>Neopterygii</taxon>
        <taxon>Teleostei</taxon>
        <taxon>Neoteleostei</taxon>
        <taxon>Acanthomorphata</taxon>
        <taxon>Ovalentaria</taxon>
        <taxon>Atherinomorphae</taxon>
        <taxon>Cyprinodontiformes</taxon>
        <taxon>Goodeidae</taxon>
        <taxon>Ameca</taxon>
    </lineage>
</organism>